<keyword evidence="3" id="KW-1185">Reference proteome</keyword>
<evidence type="ECO:0000313" key="3">
    <source>
        <dbReference type="Proteomes" id="UP000642993"/>
    </source>
</evidence>
<name>A0A927PNC8_9ACTN</name>
<protein>
    <submittedName>
        <fullName evidence="2">DUF3515 domain-containing protein</fullName>
    </submittedName>
</protein>
<proteinExistence type="predicted"/>
<organism evidence="2 3">
    <name type="scientific">Lolliginicoccus lacisalsi</name>
    <dbReference type="NCBI Taxonomy" id="2742202"/>
    <lineage>
        <taxon>Bacteria</taxon>
        <taxon>Bacillati</taxon>
        <taxon>Actinomycetota</taxon>
        <taxon>Actinomycetes</taxon>
        <taxon>Mycobacteriales</taxon>
        <taxon>Hoyosellaceae</taxon>
        <taxon>Lolliginicoccus</taxon>
    </lineage>
</organism>
<accession>A0A927PNC8</accession>
<sequence>MSKTASERYSPGLIATAVSLPAALIVALIVAAVVMQRSSPAEPVAITTMPAPDAGPTECAGLLDALPEQLGDLKRAELLDPAPLGAAAWRDPATLGEPVVLRCGLERPLEFDRASALQVVNGVDWFEISGESMGLDSSTWYAVDRGVYVAVTIPSGSGPTPIQVLSNTVSDAIAKQPIDPAPIN</sequence>
<gene>
    <name evidence="2" type="ORF">HT102_13900</name>
</gene>
<dbReference type="AlphaFoldDB" id="A0A927PNC8"/>
<keyword evidence="1" id="KW-0812">Transmembrane</keyword>
<comment type="caution">
    <text evidence="2">The sequence shown here is derived from an EMBL/GenBank/DDBJ whole genome shotgun (WGS) entry which is preliminary data.</text>
</comment>
<feature type="transmembrane region" description="Helical" evidence="1">
    <location>
        <begin position="12"/>
        <end position="35"/>
    </location>
</feature>
<evidence type="ECO:0000313" key="2">
    <source>
        <dbReference type="EMBL" id="MBD8507576.1"/>
    </source>
</evidence>
<dbReference type="Proteomes" id="UP000642993">
    <property type="component" value="Unassembled WGS sequence"/>
</dbReference>
<keyword evidence="1" id="KW-1133">Transmembrane helix</keyword>
<dbReference type="RefSeq" id="WP_192040041.1">
    <property type="nucleotide sequence ID" value="NZ_JACYWE010000009.1"/>
</dbReference>
<dbReference type="Pfam" id="PF12028">
    <property type="entry name" value="DUF3515"/>
    <property type="match status" value="1"/>
</dbReference>
<dbReference type="EMBL" id="JACYWE010000009">
    <property type="protein sequence ID" value="MBD8507576.1"/>
    <property type="molecule type" value="Genomic_DNA"/>
</dbReference>
<dbReference type="InterPro" id="IPR021903">
    <property type="entry name" value="DUF3515"/>
</dbReference>
<reference evidence="2" key="1">
    <citation type="submission" date="2020-09" db="EMBL/GenBank/DDBJ databases">
        <title>Hoyosella lacisalsi sp. nov., a halotolerant actinobacterium isolated from soil of Lake Gudzhirganskoe.</title>
        <authorList>
            <person name="Yang Q."/>
            <person name="Guo P.Y."/>
            <person name="Liu S.W."/>
            <person name="Li F.N."/>
            <person name="Sun C.H."/>
        </authorList>
    </citation>
    <scope>NUCLEOTIDE SEQUENCE</scope>
    <source>
        <strain evidence="2">G463</strain>
    </source>
</reference>
<keyword evidence="1" id="KW-0472">Membrane</keyword>
<evidence type="ECO:0000256" key="1">
    <source>
        <dbReference type="SAM" id="Phobius"/>
    </source>
</evidence>